<organism evidence="2 3">
    <name type="scientific">Prunus dulcis</name>
    <name type="common">Almond</name>
    <name type="synonym">Amygdalus dulcis</name>
    <dbReference type="NCBI Taxonomy" id="3755"/>
    <lineage>
        <taxon>Eukaryota</taxon>
        <taxon>Viridiplantae</taxon>
        <taxon>Streptophyta</taxon>
        <taxon>Embryophyta</taxon>
        <taxon>Tracheophyta</taxon>
        <taxon>Spermatophyta</taxon>
        <taxon>Magnoliopsida</taxon>
        <taxon>eudicotyledons</taxon>
        <taxon>Gunneridae</taxon>
        <taxon>Pentapetalae</taxon>
        <taxon>rosids</taxon>
        <taxon>fabids</taxon>
        <taxon>Rosales</taxon>
        <taxon>Rosaceae</taxon>
        <taxon>Amygdaloideae</taxon>
        <taxon>Amygdaleae</taxon>
        <taxon>Prunus</taxon>
    </lineage>
</organism>
<evidence type="ECO:0000259" key="1">
    <source>
        <dbReference type="Pfam" id="PF22936"/>
    </source>
</evidence>
<gene>
    <name evidence="2" type="ORF">L3X38_036127</name>
</gene>
<dbReference type="AlphaFoldDB" id="A0AAD4YPC1"/>
<dbReference type="Pfam" id="PF22936">
    <property type="entry name" value="Pol_BBD"/>
    <property type="match status" value="1"/>
</dbReference>
<protein>
    <recommendedName>
        <fullName evidence="1">Retrovirus-related Pol polyprotein from transposon TNT 1-94-like beta-barrel domain-containing protein</fullName>
    </recommendedName>
</protein>
<sequence>MNTTNLNTVETLTGSNYKRWKRDLEIALGLLDMDMAIKEQAPEKPEGYATTEEKTYYAKWERANRIDGIKKLTDMRYEGDGCVRTYILDMMGIGMILRNLGAYIDNSMLIYLALNSLPNDFKQWGNYMHVSNSSQGFTTKRVPTKDEIKVYVGNGIQVKVEFIGDIKIRLESGFILYLIDVVYVPAMTRNLIYVSRLAKAKFELVINDFGFSILRNKISVGNGTLVNGMYQLNVQASDEIMNIASTRKIQNKTQLIISIVA</sequence>
<keyword evidence="3" id="KW-1185">Reference proteome</keyword>
<dbReference type="EMBL" id="JAJFAZ020000007">
    <property type="protein sequence ID" value="KAI5316420.1"/>
    <property type="molecule type" value="Genomic_DNA"/>
</dbReference>
<dbReference type="PANTHER" id="PTHR47592">
    <property type="entry name" value="PBF68 PROTEIN"/>
    <property type="match status" value="1"/>
</dbReference>
<evidence type="ECO:0000313" key="2">
    <source>
        <dbReference type="EMBL" id="KAI5316420.1"/>
    </source>
</evidence>
<proteinExistence type="predicted"/>
<name>A0AAD4YPC1_PRUDU</name>
<feature type="domain" description="Retrovirus-related Pol polyprotein from transposon TNT 1-94-like beta-barrel" evidence="1">
    <location>
        <begin position="128"/>
        <end position="201"/>
    </location>
</feature>
<dbReference type="Proteomes" id="UP001054821">
    <property type="component" value="Chromosome 7"/>
</dbReference>
<dbReference type="InterPro" id="IPR054722">
    <property type="entry name" value="PolX-like_BBD"/>
</dbReference>
<reference evidence="2 3" key="1">
    <citation type="journal article" date="2022" name="G3 (Bethesda)">
        <title>Whole-genome sequence and methylome profiling of the almond [Prunus dulcis (Mill.) D.A. Webb] cultivar 'Nonpareil'.</title>
        <authorList>
            <person name="D'Amico-Willman K.M."/>
            <person name="Ouma W.Z."/>
            <person name="Meulia T."/>
            <person name="Sideli G.M."/>
            <person name="Gradziel T.M."/>
            <person name="Fresnedo-Ramirez J."/>
        </authorList>
    </citation>
    <scope>NUCLEOTIDE SEQUENCE [LARGE SCALE GENOMIC DNA]</scope>
    <source>
        <strain evidence="2">Clone GOH B32 T37-40</strain>
    </source>
</reference>
<accession>A0AAD4YPC1</accession>
<comment type="caution">
    <text evidence="2">The sequence shown here is derived from an EMBL/GenBank/DDBJ whole genome shotgun (WGS) entry which is preliminary data.</text>
</comment>
<evidence type="ECO:0000313" key="3">
    <source>
        <dbReference type="Proteomes" id="UP001054821"/>
    </source>
</evidence>